<evidence type="ECO:0000313" key="10">
    <source>
        <dbReference type="Proteomes" id="UP000800200"/>
    </source>
</evidence>
<organism evidence="9 10">
    <name type="scientific">Zopfia rhizophila CBS 207.26</name>
    <dbReference type="NCBI Taxonomy" id="1314779"/>
    <lineage>
        <taxon>Eukaryota</taxon>
        <taxon>Fungi</taxon>
        <taxon>Dikarya</taxon>
        <taxon>Ascomycota</taxon>
        <taxon>Pezizomycotina</taxon>
        <taxon>Dothideomycetes</taxon>
        <taxon>Dothideomycetes incertae sedis</taxon>
        <taxon>Zopfiaceae</taxon>
        <taxon>Zopfia</taxon>
    </lineage>
</organism>
<keyword evidence="10" id="KW-1185">Reference proteome</keyword>
<evidence type="ECO:0000256" key="8">
    <source>
        <dbReference type="SAM" id="MobiDB-lite"/>
    </source>
</evidence>
<name>A0A6A6ERS0_9PEZI</name>
<evidence type="ECO:0000313" key="9">
    <source>
        <dbReference type="EMBL" id="KAF2193723.1"/>
    </source>
</evidence>
<dbReference type="Pfam" id="PF02586">
    <property type="entry name" value="SRAP"/>
    <property type="match status" value="1"/>
</dbReference>
<evidence type="ECO:0000256" key="6">
    <source>
        <dbReference type="ARBA" id="ARBA00023125"/>
    </source>
</evidence>
<evidence type="ECO:0000256" key="7">
    <source>
        <dbReference type="ARBA" id="ARBA00023239"/>
    </source>
</evidence>
<dbReference type="OrthoDB" id="2111841at2759"/>
<dbReference type="Proteomes" id="UP000800200">
    <property type="component" value="Unassembled WGS sequence"/>
</dbReference>
<evidence type="ECO:0000256" key="2">
    <source>
        <dbReference type="ARBA" id="ARBA00022670"/>
    </source>
</evidence>
<dbReference type="EMBL" id="ML994613">
    <property type="protein sequence ID" value="KAF2193723.1"/>
    <property type="molecule type" value="Genomic_DNA"/>
</dbReference>
<dbReference type="InterPro" id="IPR003738">
    <property type="entry name" value="SRAP"/>
</dbReference>
<evidence type="ECO:0000256" key="4">
    <source>
        <dbReference type="ARBA" id="ARBA00022801"/>
    </source>
</evidence>
<dbReference type="PANTHER" id="PTHR13604">
    <property type="entry name" value="DC12-RELATED"/>
    <property type="match status" value="1"/>
</dbReference>
<feature type="region of interest" description="Disordered" evidence="8">
    <location>
        <begin position="333"/>
        <end position="438"/>
    </location>
</feature>
<keyword evidence="7" id="KW-0456">Lyase</keyword>
<feature type="compositionally biased region" description="Basic and acidic residues" evidence="8">
    <location>
        <begin position="354"/>
        <end position="364"/>
    </location>
</feature>
<dbReference type="GO" id="GO:0106300">
    <property type="term" value="P:protein-DNA covalent cross-linking repair"/>
    <property type="evidence" value="ECO:0007669"/>
    <property type="project" value="InterPro"/>
</dbReference>
<keyword evidence="2" id="KW-0645">Protease</keyword>
<keyword evidence="5" id="KW-0190">Covalent protein-DNA linkage</keyword>
<dbReference type="GO" id="GO:0006508">
    <property type="term" value="P:proteolysis"/>
    <property type="evidence" value="ECO:0007669"/>
    <property type="project" value="UniProtKB-KW"/>
</dbReference>
<accession>A0A6A6ERS0</accession>
<feature type="region of interest" description="Disordered" evidence="8">
    <location>
        <begin position="57"/>
        <end position="85"/>
    </location>
</feature>
<dbReference type="GO" id="GO:0016829">
    <property type="term" value="F:lyase activity"/>
    <property type="evidence" value="ECO:0007669"/>
    <property type="project" value="UniProtKB-KW"/>
</dbReference>
<keyword evidence="6" id="KW-0238">DNA-binding</keyword>
<dbReference type="GO" id="GO:0003697">
    <property type="term" value="F:single-stranded DNA binding"/>
    <property type="evidence" value="ECO:0007669"/>
    <property type="project" value="InterPro"/>
</dbReference>
<gene>
    <name evidence="9" type="ORF">K469DRAFT_691244</name>
</gene>
<reference evidence="9" key="1">
    <citation type="journal article" date="2020" name="Stud. Mycol.">
        <title>101 Dothideomycetes genomes: a test case for predicting lifestyles and emergence of pathogens.</title>
        <authorList>
            <person name="Haridas S."/>
            <person name="Albert R."/>
            <person name="Binder M."/>
            <person name="Bloem J."/>
            <person name="Labutti K."/>
            <person name="Salamov A."/>
            <person name="Andreopoulos B."/>
            <person name="Baker S."/>
            <person name="Barry K."/>
            <person name="Bills G."/>
            <person name="Bluhm B."/>
            <person name="Cannon C."/>
            <person name="Castanera R."/>
            <person name="Culley D."/>
            <person name="Daum C."/>
            <person name="Ezra D."/>
            <person name="Gonzalez J."/>
            <person name="Henrissat B."/>
            <person name="Kuo A."/>
            <person name="Liang C."/>
            <person name="Lipzen A."/>
            <person name="Lutzoni F."/>
            <person name="Magnuson J."/>
            <person name="Mondo S."/>
            <person name="Nolan M."/>
            <person name="Ohm R."/>
            <person name="Pangilinan J."/>
            <person name="Park H.-J."/>
            <person name="Ramirez L."/>
            <person name="Alfaro M."/>
            <person name="Sun H."/>
            <person name="Tritt A."/>
            <person name="Yoshinaga Y."/>
            <person name="Zwiers L.-H."/>
            <person name="Turgeon B."/>
            <person name="Goodwin S."/>
            <person name="Spatafora J."/>
            <person name="Crous P."/>
            <person name="Grigoriev I."/>
        </authorList>
    </citation>
    <scope>NUCLEOTIDE SEQUENCE</scope>
    <source>
        <strain evidence="9">CBS 207.26</strain>
    </source>
</reference>
<feature type="compositionally biased region" description="Low complexity" evidence="8">
    <location>
        <begin position="391"/>
        <end position="403"/>
    </location>
</feature>
<comment type="similarity">
    <text evidence="1">Belongs to the SOS response-associated peptidase family.</text>
</comment>
<feature type="region of interest" description="Disordered" evidence="8">
    <location>
        <begin position="295"/>
        <end position="318"/>
    </location>
</feature>
<dbReference type="AlphaFoldDB" id="A0A6A6ERS0"/>
<protein>
    <submittedName>
        <fullName evidence="9">DUF159-domain-containing protein</fullName>
    </submittedName>
</protein>
<evidence type="ECO:0000256" key="1">
    <source>
        <dbReference type="ARBA" id="ARBA00008136"/>
    </source>
</evidence>
<dbReference type="InterPro" id="IPR036590">
    <property type="entry name" value="SRAP-like"/>
</dbReference>
<feature type="compositionally biased region" description="Polar residues" evidence="8">
    <location>
        <begin position="373"/>
        <end position="390"/>
    </location>
</feature>
<feature type="compositionally biased region" description="Basic and acidic residues" evidence="8">
    <location>
        <begin position="61"/>
        <end position="75"/>
    </location>
</feature>
<dbReference type="PANTHER" id="PTHR13604:SF0">
    <property type="entry name" value="ABASIC SITE PROCESSING PROTEIN HMCES"/>
    <property type="match status" value="1"/>
</dbReference>
<proteinExistence type="inferred from homology"/>
<sequence>MCGRYALALRASEVHRQLEEAHMPADEIPDDDGFRQSYNFAPGYHGLVYRADGPDYGGTKAADEKEDHQAVKTEEADTTPGALAERHKDTKYRLQAMKWGLIPFWTKRNPDYGSMLKTINCRDDSLYEDRGMWTSMKKKKRCIVVAQGFYEWLKKNNGKEKLPHFTKRKDGQLMCFAGLWDCVKFEDSDEKLYTYTIITTDSNKQLKFLHDRMPVILENGSEAIRTWLDPNRTEWSKDLQSLLKPFQGELECYPVSKDVGKVGNNSPSFVVPINSAENKNNIANFFGNQRKAAKEKKDEETIVKTERDSVDSKMKGIKVEQDVNETRYTTNWLEGTKDNAPLPVPTPLPAQVGEDSRGIKREHSEEEDDDDTAASTPQQKRLISSVPAPTSSQSLKKSPAKSPAKAKKKRSATSNGSTAKGSPAKGDGSMKITSFFSK</sequence>
<evidence type="ECO:0000256" key="3">
    <source>
        <dbReference type="ARBA" id="ARBA00022763"/>
    </source>
</evidence>
<evidence type="ECO:0000256" key="5">
    <source>
        <dbReference type="ARBA" id="ARBA00023124"/>
    </source>
</evidence>
<keyword evidence="4" id="KW-0378">Hydrolase</keyword>
<dbReference type="Gene3D" id="3.90.1680.10">
    <property type="entry name" value="SOS response associated peptidase-like"/>
    <property type="match status" value="1"/>
</dbReference>
<dbReference type="GO" id="GO:0008233">
    <property type="term" value="F:peptidase activity"/>
    <property type="evidence" value="ECO:0007669"/>
    <property type="project" value="UniProtKB-KW"/>
</dbReference>
<dbReference type="SUPFAM" id="SSF143081">
    <property type="entry name" value="BB1717-like"/>
    <property type="match status" value="1"/>
</dbReference>
<keyword evidence="3" id="KW-0227">DNA damage</keyword>